<keyword evidence="6" id="KW-1185">Reference proteome</keyword>
<keyword evidence="3" id="KW-0560">Oxidoreductase</keyword>
<evidence type="ECO:0000256" key="2">
    <source>
        <dbReference type="ARBA" id="ARBA00022827"/>
    </source>
</evidence>
<evidence type="ECO:0000256" key="3">
    <source>
        <dbReference type="ARBA" id="ARBA00023002"/>
    </source>
</evidence>
<feature type="domain" description="FAD-binding" evidence="4">
    <location>
        <begin position="4"/>
        <end position="354"/>
    </location>
</feature>
<dbReference type="SUPFAM" id="SSF51905">
    <property type="entry name" value="FAD/NAD(P)-binding domain"/>
    <property type="match status" value="1"/>
</dbReference>
<sequence length="423" mass="47401">MARLKILICGGGIAGNALAFWFSKTDHDITVVERYPDLRVTGLQVDLRGPGIQVLKRMGLDEEFRAHAAKERGIEFVLSSGKQCAYFPANTSGKGAQSFTSDYEIMRGDLTKMLYNGSRSNYRFGMSIESYRDEGDGVEVVFSDGTSELFDLLVGADGQWSRTRNMMLEPDAPDPMHFLRHNVFVAYYTMPRPNRVDEKYDATAYVATGNRIIMNRGSDPTQMQVYLQVMKGAATGWLKEAHRGGVEREKAAMAEIFRGAGWRTDELLKGMEASDDFYLERLGVVKLDSWSRGRVVLAGDAAHCPTAMTGMGTTSALVGAYILAGEIEKHCGRSGDKDGLAVALKEYDKKLRPYVNRVQRGVVEGTMFWDLWPSSWFGVLILNLLFKLVTVMRLAYIASWIFPEEDKDYWEVPEYEKLCGIAK</sequence>
<keyword evidence="2" id="KW-0274">FAD</keyword>
<dbReference type="PRINTS" id="PR00420">
    <property type="entry name" value="RNGMNOXGNASE"/>
</dbReference>
<dbReference type="Gene3D" id="3.50.50.60">
    <property type="entry name" value="FAD/NAD(P)-binding domain"/>
    <property type="match status" value="1"/>
</dbReference>
<dbReference type="GO" id="GO:0071949">
    <property type="term" value="F:FAD binding"/>
    <property type="evidence" value="ECO:0007669"/>
    <property type="project" value="InterPro"/>
</dbReference>
<accession>A0A2P5I785</accession>
<dbReference type="STRING" id="158607.A0A2P5I785"/>
<evidence type="ECO:0000256" key="1">
    <source>
        <dbReference type="ARBA" id="ARBA00022630"/>
    </source>
</evidence>
<keyword evidence="1" id="KW-0285">Flavoprotein</keyword>
<dbReference type="Pfam" id="PF01494">
    <property type="entry name" value="FAD_binding_3"/>
    <property type="match status" value="1"/>
</dbReference>
<evidence type="ECO:0000313" key="6">
    <source>
        <dbReference type="Proteomes" id="UP000094444"/>
    </source>
</evidence>
<evidence type="ECO:0000259" key="4">
    <source>
        <dbReference type="Pfam" id="PF01494"/>
    </source>
</evidence>
<dbReference type="EMBL" id="MAVT02000194">
    <property type="protein sequence ID" value="POS78344.1"/>
    <property type="molecule type" value="Genomic_DNA"/>
</dbReference>
<evidence type="ECO:0000313" key="5">
    <source>
        <dbReference type="EMBL" id="POS78344.1"/>
    </source>
</evidence>
<protein>
    <recommendedName>
        <fullName evidence="4">FAD-binding domain-containing protein</fullName>
    </recommendedName>
</protein>
<dbReference type="InterPro" id="IPR036188">
    <property type="entry name" value="FAD/NAD-bd_sf"/>
</dbReference>
<comment type="caution">
    <text evidence="5">The sequence shown here is derived from an EMBL/GenBank/DDBJ whole genome shotgun (WGS) entry which is preliminary data.</text>
</comment>
<dbReference type="InterPro" id="IPR002938">
    <property type="entry name" value="FAD-bd"/>
</dbReference>
<organism evidence="5 6">
    <name type="scientific">Diaporthe helianthi</name>
    <dbReference type="NCBI Taxonomy" id="158607"/>
    <lineage>
        <taxon>Eukaryota</taxon>
        <taxon>Fungi</taxon>
        <taxon>Dikarya</taxon>
        <taxon>Ascomycota</taxon>
        <taxon>Pezizomycotina</taxon>
        <taxon>Sordariomycetes</taxon>
        <taxon>Sordariomycetidae</taxon>
        <taxon>Diaporthales</taxon>
        <taxon>Diaporthaceae</taxon>
        <taxon>Diaporthe</taxon>
    </lineage>
</organism>
<reference evidence="5" key="1">
    <citation type="submission" date="2017-09" db="EMBL/GenBank/DDBJ databases">
        <title>Polyketide synthases of a Diaporthe helianthi virulent isolate.</title>
        <authorList>
            <person name="Baroncelli R."/>
        </authorList>
    </citation>
    <scope>NUCLEOTIDE SEQUENCE [LARGE SCALE GENOMIC DNA]</scope>
    <source>
        <strain evidence="5">7/96</strain>
    </source>
</reference>
<dbReference type="GO" id="GO:0016491">
    <property type="term" value="F:oxidoreductase activity"/>
    <property type="evidence" value="ECO:0007669"/>
    <property type="project" value="UniProtKB-KW"/>
</dbReference>
<dbReference type="PANTHER" id="PTHR46865">
    <property type="entry name" value="OXIDOREDUCTASE-RELATED"/>
    <property type="match status" value="1"/>
</dbReference>
<proteinExistence type="predicted"/>
<dbReference type="OrthoDB" id="655030at2759"/>
<dbReference type="Proteomes" id="UP000094444">
    <property type="component" value="Unassembled WGS sequence"/>
</dbReference>
<dbReference type="InterPro" id="IPR051704">
    <property type="entry name" value="FAD_aromatic-hydroxylase"/>
</dbReference>
<dbReference type="InParanoid" id="A0A2P5I785"/>
<name>A0A2P5I785_DIAHE</name>
<dbReference type="PANTHER" id="PTHR46865:SF7">
    <property type="entry name" value="MONOOXYGENASE, PUTATIVE (AFU_ORTHOLOGUE AFUA_8G07040)-RELATED"/>
    <property type="match status" value="1"/>
</dbReference>
<gene>
    <name evidence="5" type="ORF">DHEL01_v203274</name>
</gene>
<dbReference type="AlphaFoldDB" id="A0A2P5I785"/>